<dbReference type="SUPFAM" id="SSF51658">
    <property type="entry name" value="Xylose isomerase-like"/>
    <property type="match status" value="1"/>
</dbReference>
<comment type="caution">
    <text evidence="2">The sequence shown here is derived from an EMBL/GenBank/DDBJ whole genome shotgun (WGS) entry which is preliminary data.</text>
</comment>
<dbReference type="EMBL" id="JBBPCC010000009">
    <property type="protein sequence ID" value="MEK8129313.1"/>
    <property type="molecule type" value="Genomic_DNA"/>
</dbReference>
<keyword evidence="2" id="KW-0413">Isomerase</keyword>
<dbReference type="GO" id="GO:0016853">
    <property type="term" value="F:isomerase activity"/>
    <property type="evidence" value="ECO:0007669"/>
    <property type="project" value="UniProtKB-KW"/>
</dbReference>
<evidence type="ECO:0000259" key="1">
    <source>
        <dbReference type="Pfam" id="PF01261"/>
    </source>
</evidence>
<organism evidence="2 3">
    <name type="scientific">Paenibacillus filicis</name>
    <dbReference type="NCBI Taxonomy" id="669464"/>
    <lineage>
        <taxon>Bacteria</taxon>
        <taxon>Bacillati</taxon>
        <taxon>Bacillota</taxon>
        <taxon>Bacilli</taxon>
        <taxon>Bacillales</taxon>
        <taxon>Paenibacillaceae</taxon>
        <taxon>Paenibacillus</taxon>
    </lineage>
</organism>
<reference evidence="2 3" key="1">
    <citation type="submission" date="2024-04" db="EMBL/GenBank/DDBJ databases">
        <title>draft genome sequnece of Paenibacillus filicis.</title>
        <authorList>
            <person name="Kim D.-U."/>
        </authorList>
    </citation>
    <scope>NUCLEOTIDE SEQUENCE [LARGE SCALE GENOMIC DNA]</scope>
    <source>
        <strain evidence="2 3">KACC14197</strain>
    </source>
</reference>
<sequence>MKRGLTRAGLGDVGTNEQFIALAAAYGFQSVDLNAADLAEPERVESIRASLEQHGVELGSFSLNVEWRTTDEAFRAGLPLLAAAAAGAAALGCTRCCTYVLPATDALPAPFLAQATKRLRVVAQLLGAYGIRLGLEFVGPHHLRTRWQHPFLWTMDDTLTWIDAIGESNVGLLFDVYHAYTTGLAPAELERLSAHQIVHVHINDAPDVPVEEVLDNQRLYTGEGVIDAAAYLQALQRIGYNGPVAQEVLLPAPPTDAAKTLLERSKAGFDRVFAKAGLN</sequence>
<dbReference type="InterPro" id="IPR050312">
    <property type="entry name" value="IolE/XylAMocC-like"/>
</dbReference>
<dbReference type="PANTHER" id="PTHR12110">
    <property type="entry name" value="HYDROXYPYRUVATE ISOMERASE"/>
    <property type="match status" value="1"/>
</dbReference>
<accession>A0ABU9DNJ6</accession>
<proteinExistence type="predicted"/>
<feature type="domain" description="Xylose isomerase-like TIM barrel" evidence="1">
    <location>
        <begin position="20"/>
        <end position="263"/>
    </location>
</feature>
<evidence type="ECO:0000313" key="2">
    <source>
        <dbReference type="EMBL" id="MEK8129313.1"/>
    </source>
</evidence>
<dbReference type="InterPro" id="IPR036237">
    <property type="entry name" value="Xyl_isomerase-like_sf"/>
</dbReference>
<name>A0ABU9DNJ6_9BACL</name>
<dbReference type="RefSeq" id="WP_341416414.1">
    <property type="nucleotide sequence ID" value="NZ_JBBPCC010000009.1"/>
</dbReference>
<keyword evidence="3" id="KW-1185">Reference proteome</keyword>
<dbReference type="PANTHER" id="PTHR12110:SF21">
    <property type="entry name" value="XYLOSE ISOMERASE-LIKE TIM BARREL DOMAIN-CONTAINING PROTEIN"/>
    <property type="match status" value="1"/>
</dbReference>
<gene>
    <name evidence="2" type="ORF">WMW72_15510</name>
</gene>
<protein>
    <submittedName>
        <fullName evidence="2">Sugar phosphate isomerase/epimerase family protein</fullName>
    </submittedName>
</protein>
<evidence type="ECO:0000313" key="3">
    <source>
        <dbReference type="Proteomes" id="UP001469365"/>
    </source>
</evidence>
<dbReference type="Gene3D" id="3.20.20.150">
    <property type="entry name" value="Divalent-metal-dependent TIM barrel enzymes"/>
    <property type="match status" value="1"/>
</dbReference>
<dbReference type="InterPro" id="IPR013022">
    <property type="entry name" value="Xyl_isomerase-like_TIM-brl"/>
</dbReference>
<dbReference type="Pfam" id="PF01261">
    <property type="entry name" value="AP_endonuc_2"/>
    <property type="match status" value="1"/>
</dbReference>
<dbReference type="Proteomes" id="UP001469365">
    <property type="component" value="Unassembled WGS sequence"/>
</dbReference>